<feature type="binding site" evidence="2">
    <location>
        <position position="40"/>
    </location>
    <ligand>
        <name>Fe cation</name>
        <dbReference type="ChEBI" id="CHEBI:24875"/>
        <label>1</label>
    </ligand>
</feature>
<sequence length="271" mass="29287">MKLLFLGDIVGRPGRDALNAHLPRLREQFDFDFVVANGENAAHGFGITRKICEEIFEAGVDVITGGNHSWDQAEIIGYIDEEPRLLRPANFRAGTPGRGTAVYDTARGHRVLVVNVMGRLFMEPLDDPFQAIDEAMPDGAPVESGFDFVLVDFHGEATSEKYATGHYCDGRASLVVGTHTHVPTADAHVLAGGTGFQCDAGMCGDYDSVIGMKKELSMERLLGRLPRPRMEPAEGDGTLCGVVVETNPRTGLAVRVEPLRVGGRLSVAWPG</sequence>
<evidence type="ECO:0000256" key="1">
    <source>
        <dbReference type="PIRSR" id="PIRSR004789-50"/>
    </source>
</evidence>
<gene>
    <name evidence="3" type="ORF">KAJ83_11800</name>
</gene>
<dbReference type="EMBL" id="JAGMWN010000005">
    <property type="protein sequence ID" value="MBP5857695.1"/>
    <property type="molecule type" value="Genomic_DNA"/>
</dbReference>
<dbReference type="Proteomes" id="UP000672602">
    <property type="component" value="Unassembled WGS sequence"/>
</dbReference>
<dbReference type="Gene3D" id="3.60.21.10">
    <property type="match status" value="1"/>
</dbReference>
<dbReference type="InterPro" id="IPR029052">
    <property type="entry name" value="Metallo-depent_PP-like"/>
</dbReference>
<feature type="active site" description="Proton donor" evidence="1">
    <location>
        <position position="68"/>
    </location>
</feature>
<dbReference type="RefSeq" id="WP_210682280.1">
    <property type="nucleotide sequence ID" value="NZ_JAGMWN010000005.1"/>
</dbReference>
<comment type="caution">
    <text evidence="3">The sequence shown here is derived from an EMBL/GenBank/DDBJ whole genome shotgun (WGS) entry which is preliminary data.</text>
</comment>
<dbReference type="AlphaFoldDB" id="A0A8J7S0L0"/>
<proteinExistence type="predicted"/>
<dbReference type="Pfam" id="PF13277">
    <property type="entry name" value="YmdB"/>
    <property type="match status" value="1"/>
</dbReference>
<feature type="binding site" evidence="2">
    <location>
        <position position="181"/>
    </location>
    <ligand>
        <name>Fe cation</name>
        <dbReference type="ChEBI" id="CHEBI:24875"/>
        <label>1</label>
    </ligand>
</feature>
<dbReference type="NCBIfam" id="TIGR00282">
    <property type="entry name" value="TIGR00282 family metallophosphoesterase"/>
    <property type="match status" value="1"/>
</dbReference>
<feature type="binding site" evidence="2">
    <location>
        <position position="67"/>
    </location>
    <ligand>
        <name>Fe cation</name>
        <dbReference type="ChEBI" id="CHEBI:24875"/>
        <label>2</label>
    </ligand>
</feature>
<feature type="binding site" evidence="2">
    <location>
        <position position="39"/>
    </location>
    <ligand>
        <name>Fe cation</name>
        <dbReference type="ChEBI" id="CHEBI:24875"/>
        <label>2</label>
    </ligand>
</feature>
<accession>A0A8J7S0L0</accession>
<dbReference type="SUPFAM" id="SSF56300">
    <property type="entry name" value="Metallo-dependent phosphatases"/>
    <property type="match status" value="1"/>
</dbReference>
<feature type="binding site" evidence="2">
    <location>
        <position position="154"/>
    </location>
    <ligand>
        <name>Fe cation</name>
        <dbReference type="ChEBI" id="CHEBI:24875"/>
        <label>2</label>
    </ligand>
</feature>
<feature type="binding site" evidence="2">
    <location>
        <position position="39"/>
    </location>
    <ligand>
        <name>Fe cation</name>
        <dbReference type="ChEBI" id="CHEBI:24875"/>
        <label>1</label>
    </ligand>
</feature>
<evidence type="ECO:0000256" key="2">
    <source>
        <dbReference type="PIRSR" id="PIRSR004789-51"/>
    </source>
</evidence>
<feature type="binding site" evidence="2">
    <location>
        <position position="179"/>
    </location>
    <ligand>
        <name>Fe cation</name>
        <dbReference type="ChEBI" id="CHEBI:24875"/>
        <label>2</label>
    </ligand>
</feature>
<dbReference type="GO" id="GO:0004113">
    <property type="term" value="F:2',3'-cyclic-nucleotide 3'-phosphodiesterase activity"/>
    <property type="evidence" value="ECO:0007669"/>
    <property type="project" value="TreeGrafter"/>
</dbReference>
<keyword evidence="4" id="KW-1185">Reference proteome</keyword>
<name>A0A8J7S0L0_9PROT</name>
<organism evidence="3 4">
    <name type="scientific">Marivibrio halodurans</name>
    <dbReference type="NCBI Taxonomy" id="2039722"/>
    <lineage>
        <taxon>Bacteria</taxon>
        <taxon>Pseudomonadati</taxon>
        <taxon>Pseudomonadota</taxon>
        <taxon>Alphaproteobacteria</taxon>
        <taxon>Rhodospirillales</taxon>
        <taxon>Rhodospirillaceae</taxon>
        <taxon>Marivibrio</taxon>
    </lineage>
</organism>
<evidence type="ECO:0000313" key="3">
    <source>
        <dbReference type="EMBL" id="MBP5857695.1"/>
    </source>
</evidence>
<evidence type="ECO:0000313" key="4">
    <source>
        <dbReference type="Proteomes" id="UP000672602"/>
    </source>
</evidence>
<protein>
    <submittedName>
        <fullName evidence="3">TIGR00282 family metallophosphoesterase</fullName>
    </submittedName>
</protein>
<keyword evidence="2" id="KW-0479">Metal-binding</keyword>
<dbReference type="InterPro" id="IPR005235">
    <property type="entry name" value="YmdB-like"/>
</dbReference>
<dbReference type="CDD" id="cd07382">
    <property type="entry name" value="MPP_DR1281"/>
    <property type="match status" value="1"/>
</dbReference>
<dbReference type="PIRSF" id="PIRSF004789">
    <property type="entry name" value="DR1281"/>
    <property type="match status" value="1"/>
</dbReference>
<feature type="binding site" evidence="2">
    <location>
        <position position="8"/>
    </location>
    <ligand>
        <name>Fe cation</name>
        <dbReference type="ChEBI" id="CHEBI:24875"/>
        <label>1</label>
    </ligand>
</feature>
<dbReference type="PANTHER" id="PTHR36303">
    <property type="entry name" value="2',3'-CYCLIC-NUCLEOTIDE 2'-PHOSPHODIESTERASE"/>
    <property type="match status" value="1"/>
</dbReference>
<dbReference type="GO" id="GO:0046872">
    <property type="term" value="F:metal ion binding"/>
    <property type="evidence" value="ECO:0007669"/>
    <property type="project" value="UniProtKB-KW"/>
</dbReference>
<dbReference type="PANTHER" id="PTHR36303:SF1">
    <property type="entry name" value="2',3'-CYCLIC-NUCLEOTIDE 2'-PHOSPHODIESTERASE"/>
    <property type="match status" value="1"/>
</dbReference>
<reference evidence="3" key="1">
    <citation type="submission" date="2021-04" db="EMBL/GenBank/DDBJ databases">
        <authorList>
            <person name="Zhang D.-C."/>
        </authorList>
    </citation>
    <scope>NUCLEOTIDE SEQUENCE</scope>
    <source>
        <strain evidence="3">CGMCC 1.15697</strain>
    </source>
</reference>